<evidence type="ECO:0000259" key="15">
    <source>
        <dbReference type="PROSITE" id="PS50112"/>
    </source>
</evidence>
<dbReference type="SUPFAM" id="SSF55781">
    <property type="entry name" value="GAF domain-like"/>
    <property type="match status" value="1"/>
</dbReference>
<dbReference type="NCBIfam" id="TIGR00229">
    <property type="entry name" value="sensory_box"/>
    <property type="match status" value="3"/>
</dbReference>
<dbReference type="EC" id="2.7.13.3" evidence="3"/>
<dbReference type="CDD" id="cd16922">
    <property type="entry name" value="HATPase_EvgS-ArcB-TorS-like"/>
    <property type="match status" value="1"/>
</dbReference>
<dbReference type="FunFam" id="3.30.565.10:FF:000010">
    <property type="entry name" value="Sensor histidine kinase RcsC"/>
    <property type="match status" value="1"/>
</dbReference>
<keyword evidence="10" id="KW-0472">Membrane</keyword>
<evidence type="ECO:0000256" key="4">
    <source>
        <dbReference type="ARBA" id="ARBA00022553"/>
    </source>
</evidence>
<dbReference type="GO" id="GO:0016020">
    <property type="term" value="C:membrane"/>
    <property type="evidence" value="ECO:0007669"/>
    <property type="project" value="UniProtKB-SubCell"/>
</dbReference>
<dbReference type="SMART" id="SM00091">
    <property type="entry name" value="PAS"/>
    <property type="match status" value="3"/>
</dbReference>
<feature type="domain" description="PAC" evidence="16">
    <location>
        <begin position="487"/>
        <end position="540"/>
    </location>
</feature>
<keyword evidence="7" id="KW-0418">Kinase</keyword>
<dbReference type="Gene3D" id="1.10.287.130">
    <property type="match status" value="1"/>
</dbReference>
<feature type="domain" description="PAS" evidence="15">
    <location>
        <begin position="293"/>
        <end position="352"/>
    </location>
</feature>
<keyword evidence="11" id="KW-0131">Cell cycle</keyword>
<proteinExistence type="predicted"/>
<feature type="domain" description="PAS" evidence="15">
    <location>
        <begin position="12"/>
        <end position="87"/>
    </location>
</feature>
<dbReference type="PROSITE" id="PS50113">
    <property type="entry name" value="PAC"/>
    <property type="match status" value="2"/>
</dbReference>
<evidence type="ECO:0000259" key="13">
    <source>
        <dbReference type="PROSITE" id="PS50109"/>
    </source>
</evidence>
<keyword evidence="5" id="KW-0808">Transferase</keyword>
<dbReference type="Gene3D" id="3.40.50.2300">
    <property type="match status" value="1"/>
</dbReference>
<dbReference type="PROSITE" id="PS50112">
    <property type="entry name" value="PAS"/>
    <property type="match status" value="3"/>
</dbReference>
<dbReference type="Gene3D" id="3.30.565.10">
    <property type="entry name" value="Histidine kinase-like ATPase, C-terminal domain"/>
    <property type="match status" value="1"/>
</dbReference>
<feature type="domain" description="PAS" evidence="15">
    <location>
        <begin position="419"/>
        <end position="484"/>
    </location>
</feature>
<evidence type="ECO:0000256" key="6">
    <source>
        <dbReference type="ARBA" id="ARBA00022741"/>
    </source>
</evidence>
<dbReference type="InterPro" id="IPR001789">
    <property type="entry name" value="Sig_transdc_resp-reg_receiver"/>
</dbReference>
<comment type="catalytic activity">
    <reaction evidence="1">
        <text>ATP + protein L-histidine = ADP + protein N-phospho-L-histidine.</text>
        <dbReference type="EC" id="2.7.13.3"/>
    </reaction>
</comment>
<evidence type="ECO:0000259" key="16">
    <source>
        <dbReference type="PROSITE" id="PS50113"/>
    </source>
</evidence>
<keyword evidence="4 12" id="KW-0597">Phosphoprotein</keyword>
<dbReference type="InterPro" id="IPR001610">
    <property type="entry name" value="PAC"/>
</dbReference>
<dbReference type="InterPro" id="IPR004358">
    <property type="entry name" value="Sig_transdc_His_kin-like_C"/>
</dbReference>
<feature type="domain" description="PAC" evidence="16">
    <location>
        <begin position="86"/>
        <end position="136"/>
    </location>
</feature>
<dbReference type="Pfam" id="PF00512">
    <property type="entry name" value="HisKA"/>
    <property type="match status" value="1"/>
</dbReference>
<dbReference type="InterPro" id="IPR029016">
    <property type="entry name" value="GAF-like_dom_sf"/>
</dbReference>
<dbReference type="PROSITE" id="PS50109">
    <property type="entry name" value="HIS_KIN"/>
    <property type="match status" value="1"/>
</dbReference>
<dbReference type="Pfam" id="PF00072">
    <property type="entry name" value="Response_reg"/>
    <property type="match status" value="1"/>
</dbReference>
<dbReference type="STRING" id="1817813.A2008_13235"/>
<feature type="domain" description="Histidine kinase" evidence="13">
    <location>
        <begin position="558"/>
        <end position="779"/>
    </location>
</feature>
<dbReference type="InterPro" id="IPR036097">
    <property type="entry name" value="HisK_dim/P_sf"/>
</dbReference>
<dbReference type="Pfam" id="PF02518">
    <property type="entry name" value="HATPase_c"/>
    <property type="match status" value="1"/>
</dbReference>
<dbReference type="SUPFAM" id="SSF55785">
    <property type="entry name" value="PYP-like sensor domain (PAS domain)"/>
    <property type="match status" value="3"/>
</dbReference>
<dbReference type="CDD" id="cd00130">
    <property type="entry name" value="PAS"/>
    <property type="match status" value="3"/>
</dbReference>
<evidence type="ECO:0000256" key="3">
    <source>
        <dbReference type="ARBA" id="ARBA00012438"/>
    </source>
</evidence>
<evidence type="ECO:0000256" key="1">
    <source>
        <dbReference type="ARBA" id="ARBA00000085"/>
    </source>
</evidence>
<dbReference type="CDD" id="cd17546">
    <property type="entry name" value="REC_hyHK_CKI1_RcsC-like"/>
    <property type="match status" value="1"/>
</dbReference>
<feature type="domain" description="Response regulatory" evidence="14">
    <location>
        <begin position="803"/>
        <end position="923"/>
    </location>
</feature>
<dbReference type="Pfam" id="PF13426">
    <property type="entry name" value="PAS_9"/>
    <property type="match status" value="2"/>
</dbReference>
<dbReference type="Proteomes" id="UP000178735">
    <property type="component" value="Unassembled WGS sequence"/>
</dbReference>
<accession>A0A1F7WWK8</accession>
<evidence type="ECO:0000313" key="18">
    <source>
        <dbReference type="Proteomes" id="UP000178735"/>
    </source>
</evidence>
<dbReference type="InterPro" id="IPR000014">
    <property type="entry name" value="PAS"/>
</dbReference>
<evidence type="ECO:0000256" key="7">
    <source>
        <dbReference type="ARBA" id="ARBA00022777"/>
    </source>
</evidence>
<feature type="modified residue" description="4-aspartylphosphate" evidence="12">
    <location>
        <position position="852"/>
    </location>
</feature>
<evidence type="ECO:0000256" key="12">
    <source>
        <dbReference type="PROSITE-ProRule" id="PRU00169"/>
    </source>
</evidence>
<dbReference type="AlphaFoldDB" id="A0A1F7WWK8"/>
<dbReference type="InterPro" id="IPR011006">
    <property type="entry name" value="CheY-like_superfamily"/>
</dbReference>
<evidence type="ECO:0000256" key="10">
    <source>
        <dbReference type="ARBA" id="ARBA00023136"/>
    </source>
</evidence>
<dbReference type="PANTHER" id="PTHR43047:SF64">
    <property type="entry name" value="HISTIDINE KINASE CONTAINING CHEY-HOMOLOGOUS RECEIVER DOMAIN AND PAS DOMAIN-RELATED"/>
    <property type="match status" value="1"/>
</dbReference>
<dbReference type="SUPFAM" id="SSF55874">
    <property type="entry name" value="ATPase domain of HSP90 chaperone/DNA topoisomerase II/histidine kinase"/>
    <property type="match status" value="1"/>
</dbReference>
<evidence type="ECO:0000259" key="14">
    <source>
        <dbReference type="PROSITE" id="PS50110"/>
    </source>
</evidence>
<dbReference type="GO" id="GO:0000155">
    <property type="term" value="F:phosphorelay sensor kinase activity"/>
    <property type="evidence" value="ECO:0007669"/>
    <property type="project" value="InterPro"/>
</dbReference>
<dbReference type="FunFam" id="1.10.287.130:FF:000038">
    <property type="entry name" value="Sensory transduction histidine kinase"/>
    <property type="match status" value="1"/>
</dbReference>
<evidence type="ECO:0000256" key="2">
    <source>
        <dbReference type="ARBA" id="ARBA00004370"/>
    </source>
</evidence>
<dbReference type="InterPro" id="IPR005467">
    <property type="entry name" value="His_kinase_dom"/>
</dbReference>
<dbReference type="Pfam" id="PF08448">
    <property type="entry name" value="PAS_4"/>
    <property type="match status" value="1"/>
</dbReference>
<evidence type="ECO:0000256" key="11">
    <source>
        <dbReference type="ARBA" id="ARBA00023306"/>
    </source>
</evidence>
<organism evidence="17 18">
    <name type="scientific">Candidatus Wallbacteria bacterium GWC2_49_35</name>
    <dbReference type="NCBI Taxonomy" id="1817813"/>
    <lineage>
        <taxon>Bacteria</taxon>
        <taxon>Candidatus Walliibacteriota</taxon>
    </lineage>
</organism>
<dbReference type="InterPro" id="IPR003661">
    <property type="entry name" value="HisK_dim/P_dom"/>
</dbReference>
<keyword evidence="6" id="KW-0547">Nucleotide-binding</keyword>
<evidence type="ECO:0000256" key="8">
    <source>
        <dbReference type="ARBA" id="ARBA00022840"/>
    </source>
</evidence>
<dbReference type="PANTHER" id="PTHR43047">
    <property type="entry name" value="TWO-COMPONENT HISTIDINE PROTEIN KINASE"/>
    <property type="match status" value="1"/>
</dbReference>
<sequence length="929" mass="103413">MCAVNIKNSFSDFDFLRVMLAASPDMVIITSVDTGMIVEANDLFLETFGYQRNEFIGKTSLEIGLWADPPRRAELVSKLLKKGVARNSELTLKTRDGVSKTMLVSAIVVEINDIKHFFIMARDISERIETETAIQTILKNTSAVFGTDFFSVLVVELSKILQMRYVFAGRVSPDCCDLIHSIAFCDRENILENFQYSIFGTPCEKIKTHSICVYPSEVQKLFPNSKILIKFNASSFAAVPLISSTGDFLGVIAAFDEKPHPETHLLKTLMTVFSARATAELERLKYENAIHASEEKFRMLIEQAVDGIFLGDPAGNFIGVNTKSCEITGYSKEELLKMNMRDLFSPEELERIPLRYDLLKEGRVVFSERALARKDGTAIPVEMNTKMMPDKTYQAFMRDVSTRKKAEKDLREANLFNSEIISGANEGIIVYDANLRYIVWNPYMEKLSGLSAGDVIGKTDEDLFFPHMKTYGIDMMLEKALAGETSSTEDIPYEIPVTGKNGWYCGTYAPHRNSSGNIVGVIAVISEVTERRAAELETIKAKEEAEAANIAKSHFLANMSHELRTPLNGVIGFSNLLATTALDKTQKKFLDMISVSSKNLLELINDVLDFSKIEAGKLRLDLKPFNLKEVISRAVTSISASNRKKDVKIKFSFLSDFNYNLTGDSVRINQILANLLVNALKFTASGVIEVSSSEIEKTRDTVVVRIAVSDTGIGIPRDKIEEIFEMFHQLDESYNRRHGGAGLGLAIVKSLVKLMNGNISVKSAEGSGSIFTFDIPFALTDEPAASAIAKKVLKNNHKNGGVNILLAEDDRVSQLLILTIAEQNGWNIDIAPDGSKALEKYASKRYDIIFMDGQMPDMDGFEATRRIREAEKNNGGEKRTPIIAITAYALKEDREKFIVAGIDDYISKPIDEQKLIAKLNELIKKNGHA</sequence>
<dbReference type="InterPro" id="IPR013656">
    <property type="entry name" value="PAS_4"/>
</dbReference>
<gene>
    <name evidence="17" type="ORF">A2008_13235</name>
</gene>
<dbReference type="EMBL" id="MGFH01000049">
    <property type="protein sequence ID" value="OGM07047.1"/>
    <property type="molecule type" value="Genomic_DNA"/>
</dbReference>
<dbReference type="InterPro" id="IPR003594">
    <property type="entry name" value="HATPase_dom"/>
</dbReference>
<dbReference type="PRINTS" id="PR00344">
    <property type="entry name" value="BCTRLSENSOR"/>
</dbReference>
<dbReference type="SUPFAM" id="SSF47384">
    <property type="entry name" value="Homodimeric domain of signal transducing histidine kinase"/>
    <property type="match status" value="1"/>
</dbReference>
<dbReference type="InterPro" id="IPR000700">
    <property type="entry name" value="PAS-assoc_C"/>
</dbReference>
<reference evidence="17 18" key="1">
    <citation type="journal article" date="2016" name="Nat. Commun.">
        <title>Thousands of microbial genomes shed light on interconnected biogeochemical processes in an aquifer system.</title>
        <authorList>
            <person name="Anantharaman K."/>
            <person name="Brown C.T."/>
            <person name="Hug L.A."/>
            <person name="Sharon I."/>
            <person name="Castelle C.J."/>
            <person name="Probst A.J."/>
            <person name="Thomas B.C."/>
            <person name="Singh A."/>
            <person name="Wilkins M.J."/>
            <person name="Karaoz U."/>
            <person name="Brodie E.L."/>
            <person name="Williams K.H."/>
            <person name="Hubbard S.S."/>
            <person name="Banfield J.F."/>
        </authorList>
    </citation>
    <scope>NUCLEOTIDE SEQUENCE [LARGE SCALE GENOMIC DNA]</scope>
</reference>
<evidence type="ECO:0000313" key="17">
    <source>
        <dbReference type="EMBL" id="OGM07047.1"/>
    </source>
</evidence>
<protein>
    <recommendedName>
        <fullName evidence="3">histidine kinase</fullName>
        <ecNumber evidence="3">2.7.13.3</ecNumber>
    </recommendedName>
</protein>
<dbReference type="SUPFAM" id="SSF52172">
    <property type="entry name" value="CheY-like"/>
    <property type="match status" value="1"/>
</dbReference>
<dbReference type="SMART" id="SM00086">
    <property type="entry name" value="PAC"/>
    <property type="match status" value="2"/>
</dbReference>
<dbReference type="PROSITE" id="PS50110">
    <property type="entry name" value="RESPONSE_REGULATORY"/>
    <property type="match status" value="1"/>
</dbReference>
<dbReference type="SMART" id="SM00448">
    <property type="entry name" value="REC"/>
    <property type="match status" value="1"/>
</dbReference>
<keyword evidence="9" id="KW-0902">Two-component regulatory system</keyword>
<dbReference type="Gene3D" id="3.30.450.40">
    <property type="match status" value="1"/>
</dbReference>
<dbReference type="GO" id="GO:0005524">
    <property type="term" value="F:ATP binding"/>
    <property type="evidence" value="ECO:0007669"/>
    <property type="project" value="UniProtKB-KW"/>
</dbReference>
<dbReference type="InterPro" id="IPR036890">
    <property type="entry name" value="HATPase_C_sf"/>
</dbReference>
<keyword evidence="8" id="KW-0067">ATP-binding</keyword>
<name>A0A1F7WWK8_9BACT</name>
<dbReference type="SMART" id="SM00387">
    <property type="entry name" value="HATPase_c"/>
    <property type="match status" value="1"/>
</dbReference>
<dbReference type="CDD" id="cd00082">
    <property type="entry name" value="HisKA"/>
    <property type="match status" value="1"/>
</dbReference>
<dbReference type="Gene3D" id="3.30.450.20">
    <property type="entry name" value="PAS domain"/>
    <property type="match status" value="3"/>
</dbReference>
<evidence type="ECO:0000256" key="5">
    <source>
        <dbReference type="ARBA" id="ARBA00022679"/>
    </source>
</evidence>
<comment type="subcellular location">
    <subcellularLocation>
        <location evidence="2">Membrane</location>
    </subcellularLocation>
</comment>
<evidence type="ECO:0000256" key="9">
    <source>
        <dbReference type="ARBA" id="ARBA00023012"/>
    </source>
</evidence>
<dbReference type="InterPro" id="IPR035965">
    <property type="entry name" value="PAS-like_dom_sf"/>
</dbReference>
<dbReference type="SMART" id="SM00388">
    <property type="entry name" value="HisKA"/>
    <property type="match status" value="1"/>
</dbReference>
<comment type="caution">
    <text evidence="17">The sequence shown here is derived from an EMBL/GenBank/DDBJ whole genome shotgun (WGS) entry which is preliminary data.</text>
</comment>